<dbReference type="InterPro" id="IPR050423">
    <property type="entry name" value="UPF0337_stress_rsp"/>
</dbReference>
<dbReference type="SUPFAM" id="SSF69047">
    <property type="entry name" value="Hypothetical protein YjbJ"/>
    <property type="match status" value="1"/>
</dbReference>
<dbReference type="Gene3D" id="1.10.1470.10">
    <property type="entry name" value="YjbJ"/>
    <property type="match status" value="1"/>
</dbReference>
<reference evidence="3 4" key="1">
    <citation type="submission" date="2019-03" db="EMBL/GenBank/DDBJ databases">
        <title>Genomic Encyclopedia of Type Strains, Phase IV (KMG-IV): sequencing the most valuable type-strain genomes for metagenomic binning, comparative biology and taxonomic classification.</title>
        <authorList>
            <person name="Goeker M."/>
        </authorList>
    </citation>
    <scope>NUCLEOTIDE SEQUENCE [LARGE SCALE GENOMIC DNA]</scope>
    <source>
        <strain evidence="3 4">DSM 203</strain>
    </source>
</reference>
<gene>
    <name evidence="3" type="ORF">EDC29_10938</name>
</gene>
<dbReference type="PANTHER" id="PTHR34977">
    <property type="entry name" value="UPF0337 PROTEIN YJBJ"/>
    <property type="match status" value="1"/>
</dbReference>
<dbReference type="PANTHER" id="PTHR34977:SF1">
    <property type="entry name" value="UPF0337 PROTEIN YJBJ"/>
    <property type="match status" value="1"/>
</dbReference>
<name>A0A4R4A787_MARGR</name>
<dbReference type="PIRSF" id="PIRSF039008">
    <property type="entry name" value="YjbJ"/>
    <property type="match status" value="1"/>
</dbReference>
<comment type="similarity">
    <text evidence="1">Belongs to the UPF0337 (CsbD) family.</text>
</comment>
<dbReference type="EMBL" id="SMDC01000009">
    <property type="protein sequence ID" value="TCW34678.1"/>
    <property type="molecule type" value="Genomic_DNA"/>
</dbReference>
<evidence type="ECO:0000313" key="3">
    <source>
        <dbReference type="EMBL" id="TCW34678.1"/>
    </source>
</evidence>
<dbReference type="InterPro" id="IPR026042">
    <property type="entry name" value="YjbJ"/>
</dbReference>
<accession>A0A4R4A787</accession>
<evidence type="ECO:0000313" key="4">
    <source>
        <dbReference type="Proteomes" id="UP000295247"/>
    </source>
</evidence>
<proteinExistence type="inferred from homology"/>
<sequence>MNWNEVKGKWTEMKGHVKARWADLTDDDLLAIEGERDKLVGKIQERYGLAKEEAERQVEEYEKG</sequence>
<organism evidence="3 4">
    <name type="scientific">Marichromatium gracile</name>
    <name type="common">Chromatium gracile</name>
    <dbReference type="NCBI Taxonomy" id="1048"/>
    <lineage>
        <taxon>Bacteria</taxon>
        <taxon>Pseudomonadati</taxon>
        <taxon>Pseudomonadota</taxon>
        <taxon>Gammaproteobacteria</taxon>
        <taxon>Chromatiales</taxon>
        <taxon>Chromatiaceae</taxon>
        <taxon>Marichromatium</taxon>
    </lineage>
</organism>
<comment type="caution">
    <text evidence="3">The sequence shown here is derived from an EMBL/GenBank/DDBJ whole genome shotgun (WGS) entry which is preliminary data.</text>
</comment>
<feature type="domain" description="CsbD-like" evidence="2">
    <location>
        <begin position="4"/>
        <end position="56"/>
    </location>
</feature>
<dbReference type="Proteomes" id="UP000295247">
    <property type="component" value="Unassembled WGS sequence"/>
</dbReference>
<evidence type="ECO:0000259" key="2">
    <source>
        <dbReference type="Pfam" id="PF05532"/>
    </source>
</evidence>
<evidence type="ECO:0000256" key="1">
    <source>
        <dbReference type="ARBA" id="ARBA00009129"/>
    </source>
</evidence>
<dbReference type="InterPro" id="IPR008462">
    <property type="entry name" value="CsbD"/>
</dbReference>
<dbReference type="InterPro" id="IPR036629">
    <property type="entry name" value="YjbJ_sf"/>
</dbReference>
<protein>
    <submittedName>
        <fullName evidence="3">Uncharacterized protein YjbJ (UPF0337 family)</fullName>
    </submittedName>
</protein>
<dbReference type="Pfam" id="PF05532">
    <property type="entry name" value="CsbD"/>
    <property type="match status" value="1"/>
</dbReference>
<dbReference type="RefSeq" id="WP_123140494.1">
    <property type="nucleotide sequence ID" value="NZ_JAKEDQ010000008.1"/>
</dbReference>
<dbReference type="AlphaFoldDB" id="A0A4R4A787"/>